<dbReference type="OrthoDB" id="10005335at2759"/>
<evidence type="ECO:0000259" key="1">
    <source>
        <dbReference type="Pfam" id="PF09414"/>
    </source>
</evidence>
<feature type="domain" description="RNA ligase" evidence="1">
    <location>
        <begin position="25"/>
        <end position="204"/>
    </location>
</feature>
<dbReference type="Proteomes" id="UP000276215">
    <property type="component" value="Unassembled WGS sequence"/>
</dbReference>
<sequence>METLKLRSQELKTRGPKLAVPAKAEFRGTVKIHGTNATLVFRDCDNLADVTIQSRNKVLVVGLANGDNHGTAEFLAGVPLERLAQLVFGEKKAKFKTMVIAGEFAGKGVMKGVGISQLERFFMVFNICIDDLWQDMGRHPGVALPQYRVFNIMQYKTFRVTINLYTDTTAVEHQMMTYTQDIGHECPVAKALGGSGPGEGIVWTMLVPIRHHNRRILGFKTKDERFLGTAYAPRIPPQTPVANTMIAEESNTPVDDFVNYAVGERRLEQGVEYMMEMGIPLKMENVNRFNRWVINDTLKEESEQMKDLKVHPTFICVKIGNLAGVWFDKYLKSLQAGGKQSQM</sequence>
<keyword evidence="3" id="KW-1185">Reference proteome</keyword>
<name>A0A3N4J2K8_9PEZI</name>
<protein>
    <recommendedName>
        <fullName evidence="1">RNA ligase domain-containing protein</fullName>
    </recommendedName>
</protein>
<dbReference type="Pfam" id="PF09414">
    <property type="entry name" value="RNA_ligase"/>
    <property type="match status" value="1"/>
</dbReference>
<proteinExistence type="predicted"/>
<evidence type="ECO:0000313" key="2">
    <source>
        <dbReference type="EMBL" id="RPA92386.1"/>
    </source>
</evidence>
<dbReference type="AlphaFoldDB" id="A0A3N4J2K8"/>
<organism evidence="2 3">
    <name type="scientific">Choiromyces venosus 120613-1</name>
    <dbReference type="NCBI Taxonomy" id="1336337"/>
    <lineage>
        <taxon>Eukaryota</taxon>
        <taxon>Fungi</taxon>
        <taxon>Dikarya</taxon>
        <taxon>Ascomycota</taxon>
        <taxon>Pezizomycotina</taxon>
        <taxon>Pezizomycetes</taxon>
        <taxon>Pezizales</taxon>
        <taxon>Tuberaceae</taxon>
        <taxon>Choiromyces</taxon>
    </lineage>
</organism>
<gene>
    <name evidence="2" type="ORF">L873DRAFT_1817708</name>
</gene>
<dbReference type="InterPro" id="IPR021122">
    <property type="entry name" value="RNA_ligase_dom_REL/Rnl2"/>
</dbReference>
<dbReference type="EMBL" id="ML120474">
    <property type="protein sequence ID" value="RPA92386.1"/>
    <property type="molecule type" value="Genomic_DNA"/>
</dbReference>
<dbReference type="Gene3D" id="3.30.470.30">
    <property type="entry name" value="DNA ligase/mRNA capping enzyme"/>
    <property type="match status" value="1"/>
</dbReference>
<accession>A0A3N4J2K8</accession>
<reference evidence="2 3" key="1">
    <citation type="journal article" date="2018" name="Nat. Ecol. Evol.">
        <title>Pezizomycetes genomes reveal the molecular basis of ectomycorrhizal truffle lifestyle.</title>
        <authorList>
            <person name="Murat C."/>
            <person name="Payen T."/>
            <person name="Noel B."/>
            <person name="Kuo A."/>
            <person name="Morin E."/>
            <person name="Chen J."/>
            <person name="Kohler A."/>
            <person name="Krizsan K."/>
            <person name="Balestrini R."/>
            <person name="Da Silva C."/>
            <person name="Montanini B."/>
            <person name="Hainaut M."/>
            <person name="Levati E."/>
            <person name="Barry K.W."/>
            <person name="Belfiori B."/>
            <person name="Cichocki N."/>
            <person name="Clum A."/>
            <person name="Dockter R.B."/>
            <person name="Fauchery L."/>
            <person name="Guy J."/>
            <person name="Iotti M."/>
            <person name="Le Tacon F."/>
            <person name="Lindquist E.A."/>
            <person name="Lipzen A."/>
            <person name="Malagnac F."/>
            <person name="Mello A."/>
            <person name="Molinier V."/>
            <person name="Miyauchi S."/>
            <person name="Poulain J."/>
            <person name="Riccioni C."/>
            <person name="Rubini A."/>
            <person name="Sitrit Y."/>
            <person name="Splivallo R."/>
            <person name="Traeger S."/>
            <person name="Wang M."/>
            <person name="Zifcakova L."/>
            <person name="Wipf D."/>
            <person name="Zambonelli A."/>
            <person name="Paolocci F."/>
            <person name="Nowrousian M."/>
            <person name="Ottonello S."/>
            <person name="Baldrian P."/>
            <person name="Spatafora J.W."/>
            <person name="Henrissat B."/>
            <person name="Nagy L.G."/>
            <person name="Aury J.M."/>
            <person name="Wincker P."/>
            <person name="Grigoriev I.V."/>
            <person name="Bonfante P."/>
            <person name="Martin F.M."/>
        </authorList>
    </citation>
    <scope>NUCLEOTIDE SEQUENCE [LARGE SCALE GENOMIC DNA]</scope>
    <source>
        <strain evidence="2 3">120613-1</strain>
    </source>
</reference>
<evidence type="ECO:0000313" key="3">
    <source>
        <dbReference type="Proteomes" id="UP000276215"/>
    </source>
</evidence>
<dbReference type="SUPFAM" id="SSF56091">
    <property type="entry name" value="DNA ligase/mRNA capping enzyme, catalytic domain"/>
    <property type="match status" value="1"/>
</dbReference>